<keyword evidence="1" id="KW-0472">Membrane</keyword>
<reference evidence="3" key="1">
    <citation type="submission" date="2014-03" db="EMBL/GenBank/DDBJ databases">
        <authorList>
            <person name="Aksoy S."/>
            <person name="Warren W."/>
            <person name="Wilson R.K."/>
        </authorList>
    </citation>
    <scope>NUCLEOTIDE SEQUENCE [LARGE SCALE GENOMIC DNA]</scope>
    <source>
        <strain evidence="3">IAEA</strain>
    </source>
</reference>
<keyword evidence="1" id="KW-1133">Transmembrane helix</keyword>
<keyword evidence="1" id="KW-0812">Transmembrane</keyword>
<evidence type="ECO:0000313" key="3">
    <source>
        <dbReference type="Proteomes" id="UP000092445"/>
    </source>
</evidence>
<keyword evidence="3" id="KW-1185">Reference proteome</keyword>
<evidence type="ECO:0000256" key="1">
    <source>
        <dbReference type="SAM" id="Phobius"/>
    </source>
</evidence>
<protein>
    <submittedName>
        <fullName evidence="2">Uncharacterized protein</fullName>
    </submittedName>
</protein>
<reference evidence="2" key="2">
    <citation type="submission" date="2020-05" db="UniProtKB">
        <authorList>
            <consortium name="EnsemblMetazoa"/>
        </authorList>
    </citation>
    <scope>IDENTIFICATION</scope>
    <source>
        <strain evidence="2">IAEA</strain>
    </source>
</reference>
<feature type="transmembrane region" description="Helical" evidence="1">
    <location>
        <begin position="89"/>
        <end position="107"/>
    </location>
</feature>
<dbReference type="Proteomes" id="UP000092445">
    <property type="component" value="Unassembled WGS sequence"/>
</dbReference>
<dbReference type="AlphaFoldDB" id="A0A1A9ZM54"/>
<feature type="transmembrane region" description="Helical" evidence="1">
    <location>
        <begin position="59"/>
        <end position="77"/>
    </location>
</feature>
<dbReference type="EnsemblMetazoa" id="GPAI018922-RA">
    <property type="protein sequence ID" value="GPAI018922-PA"/>
    <property type="gene ID" value="GPAI018922"/>
</dbReference>
<organism evidence="2 3">
    <name type="scientific">Glossina pallidipes</name>
    <name type="common">Tsetse fly</name>
    <dbReference type="NCBI Taxonomy" id="7398"/>
    <lineage>
        <taxon>Eukaryota</taxon>
        <taxon>Metazoa</taxon>
        <taxon>Ecdysozoa</taxon>
        <taxon>Arthropoda</taxon>
        <taxon>Hexapoda</taxon>
        <taxon>Insecta</taxon>
        <taxon>Pterygota</taxon>
        <taxon>Neoptera</taxon>
        <taxon>Endopterygota</taxon>
        <taxon>Diptera</taxon>
        <taxon>Brachycera</taxon>
        <taxon>Muscomorpha</taxon>
        <taxon>Hippoboscoidea</taxon>
        <taxon>Glossinidae</taxon>
        <taxon>Glossina</taxon>
    </lineage>
</organism>
<dbReference type="VEuPathDB" id="VectorBase:GPAI018922"/>
<name>A0A1A9ZM54_GLOPL</name>
<evidence type="ECO:0000313" key="2">
    <source>
        <dbReference type="EnsemblMetazoa" id="GPAI018922-PA"/>
    </source>
</evidence>
<accession>A0A1A9ZM54</accession>
<proteinExistence type="predicted"/>
<sequence>MCIVITLENGLNDNNIIYLNTRSQKELAEPAPIPELAPVPVPVQVPLHLQSINACMHSLEGLCVCLMLAAVAAAAAAPAPAPAPTAAEAIVMVVVVGVVVVSLMPWTNDLEIGSFGFFVAV</sequence>